<proteinExistence type="inferred from homology"/>
<sequence length="986" mass="108477">MTESLKESADEVLTYLRTIGRKPLSVQFGIGGGAGVVTGYVFGKSSRILAGTLGCSLIFLQFCNYRGYIVVVAMSDYGIETDAMTLQRFVLHEQRKHPTATGDLTHLLTSLLTAFKAISSAVRKAGLAQLYGIAGSTNVQGEEVKKLDVLSNELMINMLNSSYTTCLLVSEENDNVIEVEVPKQGKYVVTFDPLDGSSNIDCLVSIGTIFGIYRKATEGEPTEKDALQPGRQMVAAGYVLYGSATMVVLSTGQNVNGFMLDPSVGEFILTHPNMRCPAKGKVYSINEGYAASWSKGVSEYVHSRKFPEEGKKAMAQRYVGSMVADVHRTLLNGGIFMYPATKDAPNGKLRLLYECNPMAFIMEKAGGLATTGKMAILDVQPTKIHDRAPIFLGSKEDVEELLTFIQNAGCRFLGAMALSSRLRANVATLFDVFCEVGAGQCLEATILQKYPDDFCDDSTLKSVCQFSFPCGLQSDDQGAVQLFTFVLTDQTSMYTFAYCRYTPRNNSCLVILSGLPWTSAFYKILNHLSNVMNNGNTGDLEETLTRMYHTDIPSTGEHLNISNHSGTNKIEIVVPDTAKLPTLKEDKFMLEFYNAIPEKLMVPLFASLLKERRIIFTSRKIGQLSSCVFAAAGLLYPFHWQSLFIPVLPHHLVDMLMAPMPFLIGVPKKTFWSLRLHDLGDVAIVDLDEKTFTSSHNDTLPAEANAFLRNHLKSSSDMFLSDGLARSFLKTNVLLFGGYRLGFYRTDSDHEIKWDKNKFVNEQKNNLKPFLASLLGSDGVQYLERFIDERLAALNSGRPISDEFEKEICIMDRKSGRGGASPETIQKAVNAVRENASDVVGALKDKMSSMMIRDKIGKLTPKELRRNKSTGGLRKKESGTVEAMSFDTRQWDIGGSALSDGNSIVSQVLPDESSTSSSDLIDFSDPEPLAPSFNHVPSTSSLPTCIQKVDEVPTLTEFSDLCPSAISAPSSSASHVKSRGQWERFD</sequence>
<evidence type="ECO:0000256" key="17">
    <source>
        <dbReference type="ARBA" id="ARBA00022842"/>
    </source>
</evidence>
<dbReference type="PROSITE" id="PS50211">
    <property type="entry name" value="DENN"/>
    <property type="match status" value="1"/>
</dbReference>
<dbReference type="Gene3D" id="3.40.190.80">
    <property type="match status" value="1"/>
</dbReference>
<keyword evidence="13" id="KW-0812">Transmembrane</keyword>
<dbReference type="InterPro" id="IPR037516">
    <property type="entry name" value="Tripartite_DENN"/>
</dbReference>
<keyword evidence="16" id="KW-0106">Calcium</keyword>
<feature type="region of interest" description="Disordered" evidence="30">
    <location>
        <begin position="909"/>
        <end position="937"/>
    </location>
</feature>
<dbReference type="PROSITE" id="PS00124">
    <property type="entry name" value="FBPASE"/>
    <property type="match status" value="1"/>
</dbReference>
<evidence type="ECO:0000256" key="19">
    <source>
        <dbReference type="ARBA" id="ARBA00022989"/>
    </source>
</evidence>
<comment type="cofactor">
    <cofactor evidence="2">
        <name>Mg(2+)</name>
        <dbReference type="ChEBI" id="CHEBI:18420"/>
    </cofactor>
</comment>
<comment type="similarity">
    <text evidence="9 29">Belongs to the FBPase class 1 family.</text>
</comment>
<evidence type="ECO:0000256" key="18">
    <source>
        <dbReference type="ARBA" id="ARBA00022949"/>
    </source>
</evidence>
<dbReference type="GO" id="GO:0005986">
    <property type="term" value="P:sucrose biosynthetic process"/>
    <property type="evidence" value="ECO:0007669"/>
    <property type="project" value="TreeGrafter"/>
</dbReference>
<dbReference type="InterPro" id="IPR005113">
    <property type="entry name" value="uDENN_dom"/>
</dbReference>
<dbReference type="GO" id="GO:0006002">
    <property type="term" value="P:fructose 6-phosphate metabolic process"/>
    <property type="evidence" value="ECO:0007669"/>
    <property type="project" value="TreeGrafter"/>
</dbReference>
<dbReference type="NCBIfam" id="NF006779">
    <property type="entry name" value="PRK09293.1-3"/>
    <property type="match status" value="1"/>
</dbReference>
<accession>A0AA39H3P2</accession>
<comment type="pathway">
    <text evidence="7">Carbohydrate biosynthesis; gluconeogenesis.</text>
</comment>
<evidence type="ECO:0000256" key="9">
    <source>
        <dbReference type="ARBA" id="ARBA00010941"/>
    </source>
</evidence>
<dbReference type="Gene3D" id="3.30.450.200">
    <property type="match status" value="1"/>
</dbReference>
<dbReference type="SMART" id="SM00801">
    <property type="entry name" value="dDENN"/>
    <property type="match status" value="1"/>
</dbReference>
<evidence type="ECO:0000256" key="7">
    <source>
        <dbReference type="ARBA" id="ARBA00004742"/>
    </source>
</evidence>
<dbReference type="PANTHER" id="PTHR11556:SF1">
    <property type="entry name" value="FRUCTOSE-BISPHOSPHATASE"/>
    <property type="match status" value="1"/>
</dbReference>
<dbReference type="SUPFAM" id="SSF56655">
    <property type="entry name" value="Carbohydrate phosphatase"/>
    <property type="match status" value="1"/>
</dbReference>
<dbReference type="SMART" id="SM00800">
    <property type="entry name" value="uDENN"/>
    <property type="match status" value="1"/>
</dbReference>
<keyword evidence="18" id="KW-0965">Cell junction</keyword>
<dbReference type="EC" id="3.1.3.11" evidence="10"/>
<dbReference type="InterPro" id="IPR033391">
    <property type="entry name" value="FBPase_N"/>
</dbReference>
<comment type="function">
    <text evidence="24">Catalyzes the hydrolysis of fructose 1,6-bisphosphate to fructose 6-phosphate in the presence of divalent cations and probably participates in glycogen synthesis from carbohydrate precursors, such as lactate.</text>
</comment>
<dbReference type="InterPro" id="IPR000146">
    <property type="entry name" value="FBPase_class-1"/>
</dbReference>
<organism evidence="32 33">
    <name type="scientific">Steinernema hermaphroditum</name>
    <dbReference type="NCBI Taxonomy" id="289476"/>
    <lineage>
        <taxon>Eukaryota</taxon>
        <taxon>Metazoa</taxon>
        <taxon>Ecdysozoa</taxon>
        <taxon>Nematoda</taxon>
        <taxon>Chromadorea</taxon>
        <taxon>Rhabditida</taxon>
        <taxon>Tylenchina</taxon>
        <taxon>Panagrolaimomorpha</taxon>
        <taxon>Strongyloidoidea</taxon>
        <taxon>Steinernematidae</taxon>
        <taxon>Steinernema</taxon>
    </lineage>
</organism>
<dbReference type="GO" id="GO:0006000">
    <property type="term" value="P:fructose metabolic process"/>
    <property type="evidence" value="ECO:0007669"/>
    <property type="project" value="TreeGrafter"/>
</dbReference>
<evidence type="ECO:0000259" key="31">
    <source>
        <dbReference type="PROSITE" id="PS50211"/>
    </source>
</evidence>
<dbReference type="InterPro" id="IPR043153">
    <property type="entry name" value="DENN_C"/>
</dbReference>
<dbReference type="AlphaFoldDB" id="A0AA39H3P2"/>
<keyword evidence="14" id="KW-0479">Metal-binding</keyword>
<dbReference type="FunFam" id="3.40.50.11500:FF:000004">
    <property type="entry name" value="DENN domain-containing protein 2C isoform X1"/>
    <property type="match status" value="1"/>
</dbReference>
<keyword evidence="33" id="KW-1185">Reference proteome</keyword>
<evidence type="ECO:0000256" key="20">
    <source>
        <dbReference type="ARBA" id="ARBA00023136"/>
    </source>
</evidence>
<evidence type="ECO:0000256" key="21">
    <source>
        <dbReference type="ARBA" id="ARBA00023242"/>
    </source>
</evidence>
<dbReference type="GO" id="GO:0005634">
    <property type="term" value="C:nucleus"/>
    <property type="evidence" value="ECO:0007669"/>
    <property type="project" value="UniProtKB-SubCell"/>
</dbReference>
<evidence type="ECO:0000256" key="15">
    <source>
        <dbReference type="ARBA" id="ARBA00022801"/>
    </source>
</evidence>
<evidence type="ECO:0000256" key="25">
    <source>
        <dbReference type="ARBA" id="ARBA00038670"/>
    </source>
</evidence>
<evidence type="ECO:0000313" key="33">
    <source>
        <dbReference type="Proteomes" id="UP001175271"/>
    </source>
</evidence>
<keyword evidence="17" id="KW-0460">Magnesium</keyword>
<comment type="subunit">
    <text evidence="25">Homotetramer. Interacts with ALDOA; the interaction blocks inhibition by physiological concentrations of AMP and reduces inhibition by Ca(2+). Interacts with alpha-actinin and F-actin.</text>
</comment>
<dbReference type="InterPro" id="IPR001194">
    <property type="entry name" value="cDENN_dom"/>
</dbReference>
<dbReference type="Proteomes" id="UP001175271">
    <property type="component" value="Unassembled WGS sequence"/>
</dbReference>
<dbReference type="GO" id="GO:0030018">
    <property type="term" value="C:Z disc"/>
    <property type="evidence" value="ECO:0007669"/>
    <property type="project" value="UniProtKB-SubCell"/>
</dbReference>
<feature type="compositionally biased region" description="Low complexity" evidence="30">
    <location>
        <begin position="911"/>
        <end position="923"/>
    </location>
</feature>
<dbReference type="FunFam" id="3.30.540.10:FF:000005">
    <property type="entry name" value="Fructose-1,6-bisphosphatase isozyme 2"/>
    <property type="match status" value="1"/>
</dbReference>
<evidence type="ECO:0000256" key="8">
    <source>
        <dbReference type="ARBA" id="ARBA00009160"/>
    </source>
</evidence>
<dbReference type="EMBL" id="JAUCMV010000005">
    <property type="protein sequence ID" value="KAK0397723.1"/>
    <property type="molecule type" value="Genomic_DNA"/>
</dbReference>
<dbReference type="PIRSF" id="PIRSF000904">
    <property type="entry name" value="FBPtase_SBPase"/>
    <property type="match status" value="1"/>
</dbReference>
<gene>
    <name evidence="32" type="ORF">QR680_002239</name>
</gene>
<dbReference type="Pfam" id="PF18913">
    <property type="entry name" value="FBPase_C"/>
    <property type="match status" value="1"/>
</dbReference>
<dbReference type="HAMAP" id="MF_01855">
    <property type="entry name" value="FBPase_class1"/>
    <property type="match status" value="1"/>
</dbReference>
<keyword evidence="21" id="KW-0539">Nucleus</keyword>
<feature type="region of interest" description="Disordered" evidence="30">
    <location>
        <begin position="965"/>
        <end position="986"/>
    </location>
</feature>
<dbReference type="Pfam" id="PF04930">
    <property type="entry name" value="FUN14"/>
    <property type="match status" value="1"/>
</dbReference>
<dbReference type="FunFam" id="3.40.190.80:FF:000001">
    <property type="entry name" value="Fructose-1,6-bisphosphatase class 1"/>
    <property type="match status" value="1"/>
</dbReference>
<dbReference type="Pfam" id="PF03456">
    <property type="entry name" value="uDENN"/>
    <property type="match status" value="1"/>
</dbReference>
<dbReference type="InterPro" id="IPR020548">
    <property type="entry name" value="Fructose_bisphosphatase_AS"/>
</dbReference>
<evidence type="ECO:0000256" key="23">
    <source>
        <dbReference type="ARBA" id="ARBA00032973"/>
    </source>
</evidence>
<evidence type="ECO:0000256" key="1">
    <source>
        <dbReference type="ARBA" id="ARBA00001273"/>
    </source>
</evidence>
<dbReference type="PANTHER" id="PTHR11556">
    <property type="entry name" value="FRUCTOSE-1,6-BISPHOSPHATASE-RELATED"/>
    <property type="match status" value="1"/>
</dbReference>
<reference evidence="32" key="1">
    <citation type="submission" date="2023-06" db="EMBL/GenBank/DDBJ databases">
        <title>Genomic analysis of the entomopathogenic nematode Steinernema hermaphroditum.</title>
        <authorList>
            <person name="Schwarz E.M."/>
            <person name="Heppert J.K."/>
            <person name="Baniya A."/>
            <person name="Schwartz H.T."/>
            <person name="Tan C.-H."/>
            <person name="Antoshechkin I."/>
            <person name="Sternberg P.W."/>
            <person name="Goodrich-Blair H."/>
            <person name="Dillman A.R."/>
        </authorList>
    </citation>
    <scope>NUCLEOTIDE SEQUENCE</scope>
    <source>
        <strain evidence="32">PS9179</strain>
        <tissue evidence="32">Whole animal</tissue>
    </source>
</reference>
<dbReference type="GO" id="GO:0005829">
    <property type="term" value="C:cytosol"/>
    <property type="evidence" value="ECO:0007669"/>
    <property type="project" value="TreeGrafter"/>
</dbReference>
<dbReference type="PRINTS" id="PR00115">
    <property type="entry name" value="F16BPHPHTASE"/>
</dbReference>
<evidence type="ECO:0000256" key="5">
    <source>
        <dbReference type="ARBA" id="ARBA00004282"/>
    </source>
</evidence>
<comment type="caution">
    <text evidence="32">The sequence shown here is derived from an EMBL/GenBank/DDBJ whole genome shotgun (WGS) entry which is preliminary data.</text>
</comment>
<keyword evidence="11" id="KW-0963">Cytoplasm</keyword>
<dbReference type="SMART" id="SM00799">
    <property type="entry name" value="DENN"/>
    <property type="match status" value="1"/>
</dbReference>
<evidence type="ECO:0000256" key="12">
    <source>
        <dbReference type="ARBA" id="ARBA00022553"/>
    </source>
</evidence>
<dbReference type="NCBIfam" id="NF006778">
    <property type="entry name" value="PRK09293.1-1"/>
    <property type="match status" value="1"/>
</dbReference>
<dbReference type="InterPro" id="IPR028343">
    <property type="entry name" value="FBPtase"/>
</dbReference>
<evidence type="ECO:0000256" key="22">
    <source>
        <dbReference type="ARBA" id="ARBA00023277"/>
    </source>
</evidence>
<evidence type="ECO:0000256" key="13">
    <source>
        <dbReference type="ARBA" id="ARBA00022692"/>
    </source>
</evidence>
<dbReference type="CDD" id="cd00354">
    <property type="entry name" value="FBPase"/>
    <property type="match status" value="1"/>
</dbReference>
<dbReference type="InterPro" id="IPR005112">
    <property type="entry name" value="dDENN_dom"/>
</dbReference>
<dbReference type="PIRSF" id="PIRSF500210">
    <property type="entry name" value="FBPtase"/>
    <property type="match status" value="1"/>
</dbReference>
<dbReference type="GO" id="GO:0006094">
    <property type="term" value="P:gluconeogenesis"/>
    <property type="evidence" value="ECO:0007669"/>
    <property type="project" value="TreeGrafter"/>
</dbReference>
<keyword evidence="12" id="KW-0597">Phosphoprotein</keyword>
<evidence type="ECO:0000256" key="26">
    <source>
        <dbReference type="ARBA" id="ARBA00040321"/>
    </source>
</evidence>
<dbReference type="GO" id="GO:0070161">
    <property type="term" value="C:anchoring junction"/>
    <property type="evidence" value="ECO:0007669"/>
    <property type="project" value="UniProtKB-SubCell"/>
</dbReference>
<feature type="domain" description="UDENN" evidence="31">
    <location>
        <begin position="427"/>
        <end position="797"/>
    </location>
</feature>
<comment type="catalytic activity">
    <reaction evidence="1">
        <text>beta-D-fructose 1,6-bisphosphate + H2O = beta-D-fructose 6-phosphate + phosphate</text>
        <dbReference type="Rhea" id="RHEA:11064"/>
        <dbReference type="ChEBI" id="CHEBI:15377"/>
        <dbReference type="ChEBI" id="CHEBI:32966"/>
        <dbReference type="ChEBI" id="CHEBI:43474"/>
        <dbReference type="ChEBI" id="CHEBI:57634"/>
        <dbReference type="EC" id="3.1.3.11"/>
    </reaction>
</comment>
<name>A0AA39H3P2_9BILA</name>
<evidence type="ECO:0000256" key="11">
    <source>
        <dbReference type="ARBA" id="ARBA00022490"/>
    </source>
</evidence>
<keyword evidence="19" id="KW-1133">Transmembrane helix</keyword>
<evidence type="ECO:0000256" key="29">
    <source>
        <dbReference type="RuleBase" id="RU000508"/>
    </source>
</evidence>
<evidence type="ECO:0000256" key="3">
    <source>
        <dbReference type="ARBA" id="ARBA00004123"/>
    </source>
</evidence>
<evidence type="ECO:0000256" key="30">
    <source>
        <dbReference type="SAM" id="MobiDB-lite"/>
    </source>
</evidence>
<evidence type="ECO:0000256" key="14">
    <source>
        <dbReference type="ARBA" id="ARBA00022723"/>
    </source>
</evidence>
<dbReference type="GO" id="GO:0046872">
    <property type="term" value="F:metal ion binding"/>
    <property type="evidence" value="ECO:0007669"/>
    <property type="project" value="UniProtKB-KW"/>
</dbReference>
<evidence type="ECO:0000256" key="10">
    <source>
        <dbReference type="ARBA" id="ARBA00013093"/>
    </source>
</evidence>
<feature type="compositionally biased region" description="Low complexity" evidence="30">
    <location>
        <begin position="965"/>
        <end position="974"/>
    </location>
</feature>
<dbReference type="Gene3D" id="3.30.540.10">
    <property type="entry name" value="Fructose-1,6-Bisphosphatase, subunit A, domain 1"/>
    <property type="match status" value="1"/>
</dbReference>
<evidence type="ECO:0000313" key="32">
    <source>
        <dbReference type="EMBL" id="KAK0397723.1"/>
    </source>
</evidence>
<evidence type="ECO:0000256" key="27">
    <source>
        <dbReference type="ARBA" id="ARBA00042757"/>
    </source>
</evidence>
<dbReference type="Pfam" id="PF02141">
    <property type="entry name" value="DENN"/>
    <property type="match status" value="1"/>
</dbReference>
<keyword evidence="22 29" id="KW-0119">Carbohydrate metabolism</keyword>
<dbReference type="InterPro" id="IPR044015">
    <property type="entry name" value="FBPase_C_dom"/>
</dbReference>
<comment type="subcellular location">
    <subcellularLocation>
        <location evidence="5">Cell junction</location>
    </subcellularLocation>
    <subcellularLocation>
        <location evidence="4">Cytoplasm</location>
        <location evidence="4">Myofibril</location>
        <location evidence="4">Sarcomere</location>
        <location evidence="4">Z line</location>
    </subcellularLocation>
    <subcellularLocation>
        <location evidence="6">Mitochondrion outer membrane</location>
        <topology evidence="6">Multi-pass membrane protein</topology>
    </subcellularLocation>
    <subcellularLocation>
        <location evidence="3">Nucleus</location>
    </subcellularLocation>
</comment>
<evidence type="ECO:0000256" key="6">
    <source>
        <dbReference type="ARBA" id="ARBA00004374"/>
    </source>
</evidence>
<keyword evidence="20" id="KW-0472">Membrane</keyword>
<dbReference type="Gene3D" id="3.40.50.11500">
    <property type="match status" value="1"/>
</dbReference>
<keyword evidence="15 29" id="KW-0378">Hydrolase</keyword>
<comment type="similarity">
    <text evidence="8">Belongs to the FUN14 family.</text>
</comment>
<evidence type="ECO:0000256" key="24">
    <source>
        <dbReference type="ARBA" id="ARBA00037516"/>
    </source>
</evidence>
<dbReference type="Pfam" id="PF00316">
    <property type="entry name" value="FBPase"/>
    <property type="match status" value="1"/>
</dbReference>
<dbReference type="GO" id="GO:0042132">
    <property type="term" value="F:fructose 1,6-bisphosphate 1-phosphatase activity"/>
    <property type="evidence" value="ECO:0007669"/>
    <property type="project" value="UniProtKB-EC"/>
</dbReference>
<dbReference type="GO" id="GO:0005741">
    <property type="term" value="C:mitochondrial outer membrane"/>
    <property type="evidence" value="ECO:0007669"/>
    <property type="project" value="UniProtKB-SubCell"/>
</dbReference>
<evidence type="ECO:0000256" key="28">
    <source>
        <dbReference type="ARBA" id="ARBA00043165"/>
    </source>
</evidence>
<evidence type="ECO:0000256" key="4">
    <source>
        <dbReference type="ARBA" id="ARBA00004216"/>
    </source>
</evidence>
<protein>
    <recommendedName>
        <fullName evidence="26">Fructose-1,6-bisphosphatase isozyme 2</fullName>
        <ecNumber evidence="10">3.1.3.11</ecNumber>
    </recommendedName>
    <alternativeName>
        <fullName evidence="23">D-fructose-1,6-bisphosphate 1-phosphohydrolase</fullName>
    </alternativeName>
    <alternativeName>
        <fullName evidence="27">D-fructose-1,6-bisphosphate 1-phosphohydrolase 2</fullName>
    </alternativeName>
    <alternativeName>
        <fullName evidence="28">Muscle FBPase</fullName>
    </alternativeName>
</protein>
<evidence type="ECO:0000256" key="16">
    <source>
        <dbReference type="ARBA" id="ARBA00022837"/>
    </source>
</evidence>
<dbReference type="GO" id="GO:0030388">
    <property type="term" value="P:fructose 1,6-bisphosphate metabolic process"/>
    <property type="evidence" value="ECO:0007669"/>
    <property type="project" value="TreeGrafter"/>
</dbReference>
<dbReference type="InterPro" id="IPR007014">
    <property type="entry name" value="FUN14"/>
</dbReference>
<evidence type="ECO:0000256" key="2">
    <source>
        <dbReference type="ARBA" id="ARBA00001946"/>
    </source>
</evidence>